<dbReference type="EMBL" id="BAAAZW010000006">
    <property type="protein sequence ID" value="GAA3962942.1"/>
    <property type="molecule type" value="Genomic_DNA"/>
</dbReference>
<feature type="region of interest" description="Disordered" evidence="1">
    <location>
        <begin position="133"/>
        <end position="191"/>
    </location>
</feature>
<reference evidence="3" key="1">
    <citation type="journal article" date="2019" name="Int. J. Syst. Evol. Microbiol.">
        <title>The Global Catalogue of Microorganisms (GCM) 10K type strain sequencing project: providing services to taxonomists for standard genome sequencing and annotation.</title>
        <authorList>
            <consortium name="The Broad Institute Genomics Platform"/>
            <consortium name="The Broad Institute Genome Sequencing Center for Infectious Disease"/>
            <person name="Wu L."/>
            <person name="Ma J."/>
        </authorList>
    </citation>
    <scope>NUCLEOTIDE SEQUENCE [LARGE SCALE GENOMIC DNA]</scope>
    <source>
        <strain evidence="3">JCM 16923</strain>
    </source>
</reference>
<name>A0ABP7PBM1_9ACTN</name>
<dbReference type="RefSeq" id="WP_344784000.1">
    <property type="nucleotide sequence ID" value="NZ_BAAAZW010000006.1"/>
</dbReference>
<organism evidence="2 3">
    <name type="scientific">Gordonia caeni</name>
    <dbReference type="NCBI Taxonomy" id="1007097"/>
    <lineage>
        <taxon>Bacteria</taxon>
        <taxon>Bacillati</taxon>
        <taxon>Actinomycetota</taxon>
        <taxon>Actinomycetes</taxon>
        <taxon>Mycobacteriales</taxon>
        <taxon>Gordoniaceae</taxon>
        <taxon>Gordonia</taxon>
    </lineage>
</organism>
<dbReference type="Proteomes" id="UP001418444">
    <property type="component" value="Unassembled WGS sequence"/>
</dbReference>
<keyword evidence="3" id="KW-1185">Reference proteome</keyword>
<feature type="compositionally biased region" description="Basic and acidic residues" evidence="1">
    <location>
        <begin position="178"/>
        <end position="191"/>
    </location>
</feature>
<protein>
    <recommendedName>
        <fullName evidence="4">Helix-turn-helix DNA binding domain protein</fullName>
    </recommendedName>
</protein>
<evidence type="ECO:0008006" key="4">
    <source>
        <dbReference type="Google" id="ProtNLM"/>
    </source>
</evidence>
<gene>
    <name evidence="2" type="ORF">GCM10022231_23960</name>
</gene>
<evidence type="ECO:0000313" key="2">
    <source>
        <dbReference type="EMBL" id="GAA3962942.1"/>
    </source>
</evidence>
<proteinExistence type="predicted"/>
<accession>A0ABP7PBM1</accession>
<sequence length="257" mass="28357">MRIRSIKPEFWRDETVVDLSISARLTFIGLWSYVDDNGVGDARVSAIVADLYADDMSRDPRECLARVSDDLEQLSATGLILIYDDPTHPRRSLLFIRQWARHQKIDRPSKGHGYTLPTGQMLDEADTRAMLATPSRVSRANVAPGTGEQGSRGTGEVTHASHLRAAGADTANESPSWNDDRDAAERATDHRHAAIAQRQRDLEARAAAERAEIDDCDLCDDRGYWGGRVCTHDPELTDRAARGIAAARAALTRKDPA</sequence>
<evidence type="ECO:0000256" key="1">
    <source>
        <dbReference type="SAM" id="MobiDB-lite"/>
    </source>
</evidence>
<evidence type="ECO:0000313" key="3">
    <source>
        <dbReference type="Proteomes" id="UP001418444"/>
    </source>
</evidence>
<comment type="caution">
    <text evidence="2">The sequence shown here is derived from an EMBL/GenBank/DDBJ whole genome shotgun (WGS) entry which is preliminary data.</text>
</comment>